<dbReference type="InterPro" id="IPR036396">
    <property type="entry name" value="Cyt_P450_sf"/>
</dbReference>
<dbReference type="PANTHER" id="PTHR46696:SF1">
    <property type="entry name" value="CYTOCHROME P450 YJIB-RELATED"/>
    <property type="match status" value="1"/>
</dbReference>
<gene>
    <name evidence="8" type="ORF">GCM10011610_34440</name>
</gene>
<dbReference type="PANTHER" id="PTHR46696">
    <property type="entry name" value="P450, PUTATIVE (EUROFUNG)-RELATED"/>
    <property type="match status" value="1"/>
</dbReference>
<evidence type="ECO:0000256" key="1">
    <source>
        <dbReference type="ARBA" id="ARBA00010617"/>
    </source>
</evidence>
<comment type="similarity">
    <text evidence="1 7">Belongs to the cytochrome P450 family.</text>
</comment>
<dbReference type="PRINTS" id="PR00385">
    <property type="entry name" value="P450"/>
</dbReference>
<dbReference type="CDD" id="cd20625">
    <property type="entry name" value="CYP164-like"/>
    <property type="match status" value="1"/>
</dbReference>
<dbReference type="PROSITE" id="PS00086">
    <property type="entry name" value="CYTOCHROME_P450"/>
    <property type="match status" value="1"/>
</dbReference>
<dbReference type="Gene3D" id="1.10.630.10">
    <property type="entry name" value="Cytochrome P450"/>
    <property type="match status" value="1"/>
</dbReference>
<dbReference type="InterPro" id="IPR002397">
    <property type="entry name" value="Cyt_P450_B"/>
</dbReference>
<keyword evidence="2 7" id="KW-0349">Heme</keyword>
<evidence type="ECO:0000256" key="2">
    <source>
        <dbReference type="ARBA" id="ARBA00022617"/>
    </source>
</evidence>
<dbReference type="RefSeq" id="WP_189029134.1">
    <property type="nucleotide sequence ID" value="NZ_BMNE01000003.1"/>
</dbReference>
<dbReference type="Proteomes" id="UP000658127">
    <property type="component" value="Unassembled WGS sequence"/>
</dbReference>
<dbReference type="InterPro" id="IPR001128">
    <property type="entry name" value="Cyt_P450"/>
</dbReference>
<evidence type="ECO:0000256" key="7">
    <source>
        <dbReference type="RuleBase" id="RU000461"/>
    </source>
</evidence>
<keyword evidence="9" id="KW-1185">Reference proteome</keyword>
<name>A0ABQ2KGL7_9NOCA</name>
<dbReference type="PRINTS" id="PR00359">
    <property type="entry name" value="BP450"/>
</dbReference>
<reference evidence="9" key="1">
    <citation type="journal article" date="2019" name="Int. J. Syst. Evol. Microbiol.">
        <title>The Global Catalogue of Microorganisms (GCM) 10K type strain sequencing project: providing services to taxonomists for standard genome sequencing and annotation.</title>
        <authorList>
            <consortium name="The Broad Institute Genomics Platform"/>
            <consortium name="The Broad Institute Genome Sequencing Center for Infectious Disease"/>
            <person name="Wu L."/>
            <person name="Ma J."/>
        </authorList>
    </citation>
    <scope>NUCLEOTIDE SEQUENCE [LARGE SCALE GENOMIC DNA]</scope>
    <source>
        <strain evidence="9">CGMCC 4.7329</strain>
    </source>
</reference>
<evidence type="ECO:0000256" key="4">
    <source>
        <dbReference type="ARBA" id="ARBA00023002"/>
    </source>
</evidence>
<keyword evidence="3 7" id="KW-0479">Metal-binding</keyword>
<evidence type="ECO:0000313" key="9">
    <source>
        <dbReference type="Proteomes" id="UP000658127"/>
    </source>
</evidence>
<keyword evidence="4 7" id="KW-0560">Oxidoreductase</keyword>
<dbReference type="SUPFAM" id="SSF48264">
    <property type="entry name" value="Cytochrome P450"/>
    <property type="match status" value="1"/>
</dbReference>
<evidence type="ECO:0000256" key="3">
    <source>
        <dbReference type="ARBA" id="ARBA00022723"/>
    </source>
</evidence>
<evidence type="ECO:0000256" key="6">
    <source>
        <dbReference type="ARBA" id="ARBA00023033"/>
    </source>
</evidence>
<accession>A0ABQ2KGL7</accession>
<comment type="caution">
    <text evidence="8">The sequence shown here is derived from an EMBL/GenBank/DDBJ whole genome shotgun (WGS) entry which is preliminary data.</text>
</comment>
<keyword evidence="6 7" id="KW-0503">Monooxygenase</keyword>
<proteinExistence type="inferred from homology"/>
<keyword evidence="5 7" id="KW-0408">Iron</keyword>
<evidence type="ECO:0000256" key="5">
    <source>
        <dbReference type="ARBA" id="ARBA00023004"/>
    </source>
</evidence>
<evidence type="ECO:0000313" key="8">
    <source>
        <dbReference type="EMBL" id="GGN82746.1"/>
    </source>
</evidence>
<dbReference type="EMBL" id="BMNE01000003">
    <property type="protein sequence ID" value="GGN82746.1"/>
    <property type="molecule type" value="Genomic_DNA"/>
</dbReference>
<protein>
    <submittedName>
        <fullName evidence="8">Cytochrome P450</fullName>
    </submittedName>
</protein>
<dbReference type="Pfam" id="PF00067">
    <property type="entry name" value="p450"/>
    <property type="match status" value="2"/>
</dbReference>
<dbReference type="InterPro" id="IPR017972">
    <property type="entry name" value="Cyt_P450_CS"/>
</dbReference>
<organism evidence="8 9">
    <name type="scientific">Nocardia rhizosphaerihabitans</name>
    <dbReference type="NCBI Taxonomy" id="1691570"/>
    <lineage>
        <taxon>Bacteria</taxon>
        <taxon>Bacillati</taxon>
        <taxon>Actinomycetota</taxon>
        <taxon>Actinomycetes</taxon>
        <taxon>Mycobacteriales</taxon>
        <taxon>Nocardiaceae</taxon>
        <taxon>Nocardia</taxon>
    </lineage>
</organism>
<sequence>MTTTAGSGFFARLLDPAQRSDPYPLYADMRAHGPTRLGRTPVVVLSSHRDCTAVLRHKSASVERHHASIPLGPTPVHDLAGEHAGALTGTASMLFRDAPDHTRLRRLVAKAFTPAVVRTLEPRITEIADAALDRAAERGHLDIVADLAYPLPITVICELLGVPLDDEPLLRQWSMLLARSLDPISATVTAGRPDPAQIAGASNELHDYFEQLVRRRTRSGEDLVSALIAAEESDDSLTHDELISTCVLLLIAGHETTVNLIANTTLALLRHRHHLAILGVAAPFAAAVIEESLRYDPPVQLVPRIVREPIELPEIELAAGDLAIMLIAAANHDPAVFPDPTRFDPARAHRHLAFGLGQHFCLGAPLARLETSVAITRFARRVHNPRLAVDPPVYRDHITLRGPAAMPVTFTDIA</sequence>